<feature type="region of interest" description="Disordered" evidence="1">
    <location>
        <begin position="1"/>
        <end position="56"/>
    </location>
</feature>
<accession>A0A151GWR2</accession>
<feature type="region of interest" description="Disordered" evidence="1">
    <location>
        <begin position="145"/>
        <end position="169"/>
    </location>
</feature>
<organism evidence="2 3">
    <name type="scientific">Drechmeria coniospora</name>
    <name type="common">Nematophagous fungus</name>
    <name type="synonym">Meria coniospora</name>
    <dbReference type="NCBI Taxonomy" id="98403"/>
    <lineage>
        <taxon>Eukaryota</taxon>
        <taxon>Fungi</taxon>
        <taxon>Dikarya</taxon>
        <taxon>Ascomycota</taxon>
        <taxon>Pezizomycotina</taxon>
        <taxon>Sordariomycetes</taxon>
        <taxon>Hypocreomycetidae</taxon>
        <taxon>Hypocreales</taxon>
        <taxon>Ophiocordycipitaceae</taxon>
        <taxon>Drechmeria</taxon>
    </lineage>
</organism>
<protein>
    <submittedName>
        <fullName evidence="2">Uncharacterized protein</fullName>
    </submittedName>
</protein>
<evidence type="ECO:0000256" key="1">
    <source>
        <dbReference type="SAM" id="MobiDB-lite"/>
    </source>
</evidence>
<gene>
    <name evidence="2" type="ORF">DCS_02680</name>
</gene>
<dbReference type="EMBL" id="LAYC01000001">
    <property type="protein sequence ID" value="KYK61538.1"/>
    <property type="molecule type" value="Genomic_DNA"/>
</dbReference>
<sequence>MDDDGDEDALPPSGSHQRRYTPPRDGIAADAAGLCLNTHADPLEPPTSKRSTTGEDLGSSYRLKVCLSTSFKAPSSASQVLATPIKVERFDSSHCSEPISVLWTRTIRNRAAAATATATASATATATEIATEIARDALPLRHRHRCPHRPCRHGRLGRGSTGRSEAVPDSDVDVGVLDLRSSVLRDGIDPYLSLRVPDTRADRRQQISLRWTLSGGLQHLLRADQLRKAGPDADGSLNLAGPSIPPKATDQLMWVYP</sequence>
<proteinExistence type="predicted"/>
<name>A0A151GWR2_DRECN</name>
<reference evidence="2 3" key="1">
    <citation type="journal article" date="2016" name="Sci. Rep.">
        <title>Insights into Adaptations to a Near-Obligate Nematode Endoparasitic Lifestyle from the Finished Genome of Drechmeria coniospora.</title>
        <authorList>
            <person name="Zhang L."/>
            <person name="Zhou Z."/>
            <person name="Guo Q."/>
            <person name="Fokkens L."/>
            <person name="Miskei M."/>
            <person name="Pocsi I."/>
            <person name="Zhang W."/>
            <person name="Chen M."/>
            <person name="Wang L."/>
            <person name="Sun Y."/>
            <person name="Donzelli B.G."/>
            <person name="Gibson D.M."/>
            <person name="Nelson D.R."/>
            <person name="Luo J.G."/>
            <person name="Rep M."/>
            <person name="Liu H."/>
            <person name="Yang S."/>
            <person name="Wang J."/>
            <person name="Krasnoff S.B."/>
            <person name="Xu Y."/>
            <person name="Molnar I."/>
            <person name="Lin M."/>
        </authorList>
    </citation>
    <scope>NUCLEOTIDE SEQUENCE [LARGE SCALE GENOMIC DNA]</scope>
    <source>
        <strain evidence="2 3">ARSEF 6962</strain>
    </source>
</reference>
<keyword evidence="3" id="KW-1185">Reference proteome</keyword>
<dbReference type="Proteomes" id="UP000076580">
    <property type="component" value="Chromosome 01"/>
</dbReference>
<dbReference type="AlphaFoldDB" id="A0A151GWR2"/>
<evidence type="ECO:0000313" key="3">
    <source>
        <dbReference type="Proteomes" id="UP000076580"/>
    </source>
</evidence>
<dbReference type="GeneID" id="63715323"/>
<dbReference type="RefSeq" id="XP_040660890.1">
    <property type="nucleotide sequence ID" value="XM_040800007.1"/>
</dbReference>
<feature type="compositionally biased region" description="Basic residues" evidence="1">
    <location>
        <begin position="145"/>
        <end position="156"/>
    </location>
</feature>
<dbReference type="InParanoid" id="A0A151GWR2"/>
<evidence type="ECO:0000313" key="2">
    <source>
        <dbReference type="EMBL" id="KYK61538.1"/>
    </source>
</evidence>
<comment type="caution">
    <text evidence="2">The sequence shown here is derived from an EMBL/GenBank/DDBJ whole genome shotgun (WGS) entry which is preliminary data.</text>
</comment>